<dbReference type="GO" id="GO:0016887">
    <property type="term" value="F:ATP hydrolysis activity"/>
    <property type="evidence" value="ECO:0007669"/>
    <property type="project" value="InterPro"/>
</dbReference>
<name>A0A2A4GVX6_9STAP</name>
<dbReference type="PIRSF" id="PIRSF005719">
    <property type="entry name" value="SMC"/>
    <property type="match status" value="1"/>
</dbReference>
<dbReference type="GO" id="GO:0005694">
    <property type="term" value="C:chromosome"/>
    <property type="evidence" value="ECO:0007669"/>
    <property type="project" value="InterPro"/>
</dbReference>
<dbReference type="InterPro" id="IPR010935">
    <property type="entry name" value="SMC_hinge"/>
</dbReference>
<evidence type="ECO:0000256" key="5">
    <source>
        <dbReference type="ARBA" id="ARBA00023054"/>
    </source>
</evidence>
<protein>
    <recommendedName>
        <fullName evidence="7">Chromosome partition protein Smc</fullName>
    </recommendedName>
</protein>
<comment type="function">
    <text evidence="7">Required for chromosome condensation and partitioning.</text>
</comment>
<evidence type="ECO:0000256" key="8">
    <source>
        <dbReference type="SAM" id="MobiDB-lite"/>
    </source>
</evidence>
<evidence type="ECO:0000256" key="3">
    <source>
        <dbReference type="ARBA" id="ARBA00022741"/>
    </source>
</evidence>
<feature type="coiled-coil region" evidence="7">
    <location>
        <begin position="729"/>
        <end position="940"/>
    </location>
</feature>
<dbReference type="Gene3D" id="3.30.70.1620">
    <property type="match status" value="1"/>
</dbReference>
<sequence>MVYLKSIDAYGFKSFAEATQIQFDKGVTAIVGPNGSGKSNITDAIKWVLGEQSARSLRGSKMEDIIFSGAQHRNAQNFAEVQLKLDNSKGLLNFDATEVIVTRRLYRNGDSEFYVNNERRRLKDIHELFLDSGLGKEAFSIISQGRVDEVLNAKPTDRRQIIEESAGVLKYKKRKEASLEKLSHTEDNLTRVEDILYDLEGRVEPLKEEAAIAKEYLQLSDILKESDIRVTVHDIASYQTQIADHDTALNELKSQQADTHHKKSQISHTMQKAKGERFEVDQQLEKVNQHLIETTEQVEKLTGQYQLIEERQKNQSQSNARIEEEQASIAQHQQQLDHDVAETEKTLSQLKEKRQQLNQHIQTLEGQLYQSDATMEEDVETLKDTYYQLMTEQADVNNDIRFLTKTIEEHKVKQSRIDSRLSEAYAQLKDAQQHMHDIEQRQQQKKRQMTKIENDCKQIEASLAKAKSEQTEAESQLYQAYRYNDKLKARIETMKMREDDLSSFYQGVKAVLKAKDQQLQGIHGAVAQQIDVPSKYTTAIETALGASMQHVIVSDEVAARQAIQFLKTKKLGRATFLPLNVIKAKTLDPRVVQTAKQMTGFVTVASEAVQVDTTYKAIIDNLLGRTLIVDGLKNANEMARAIQYQTRIVTLEGDVVNPGGSMTGGGTQQRQSLLGQKDELQQLQAQLETYLEKTKQLEQFCQNQKAQQDTLSEQYVTAQQDFNTYKQALHDLSLEHDRYREIEQRLKNEHEEFEFEKNDGYQSDKSEATLKDKQARQAEIAEQLEQMEQQIKAMTEQRKVSQAQASQLQQQRHQYKSDLAVVVERIKTQQQQLKRFEKEQQQIDAQQQKLADQLALINSDEVNDRSTLEKIQTQITEYQDAKTRHLEQQQQLRQQRQDIEDLIESNEQALESIHQKLLEIENQYQNIKSAQSRLDVLIDQALKHLNEKYHMTFEHAKSSYPLADANIDALRQKVKLTQMSIDELGHVNLNAIEQYEEVSARYTFLSEQRNDLREAKATLEQIIQEMDAEVAERFSTTFHAIQDHFASVFKNLFGGGQAELILTEKDYLTAGVDIKVQPPGKKLQHLSLLSGGERALSAIALLFAILKVRSAPFVILDEVEAALDEANVIRYATYLKTLSKETQFIVITHRKGTMEMCDCLYGVTMQEMGVSRLVSVNLNTIDEVLKEEQA</sequence>
<dbReference type="Gene3D" id="1.20.1060.20">
    <property type="match status" value="1"/>
</dbReference>
<dbReference type="InterPro" id="IPR027417">
    <property type="entry name" value="P-loop_NTPase"/>
</dbReference>
<dbReference type="SMART" id="SM00968">
    <property type="entry name" value="SMC_hinge"/>
    <property type="match status" value="1"/>
</dbReference>
<dbReference type="NCBIfam" id="TIGR02168">
    <property type="entry name" value="SMC_prok_B"/>
    <property type="match status" value="1"/>
</dbReference>
<dbReference type="GO" id="GO:0030261">
    <property type="term" value="P:chromosome condensation"/>
    <property type="evidence" value="ECO:0007669"/>
    <property type="project" value="InterPro"/>
</dbReference>
<feature type="coiled-coil region" evidence="7">
    <location>
        <begin position="673"/>
        <end position="700"/>
    </location>
</feature>
<dbReference type="Gene3D" id="3.40.50.300">
    <property type="entry name" value="P-loop containing nucleotide triphosphate hydrolases"/>
    <property type="match status" value="2"/>
</dbReference>
<dbReference type="Proteomes" id="UP000218335">
    <property type="component" value="Unassembled WGS sequence"/>
</dbReference>
<keyword evidence="5 7" id="KW-0175">Coiled coil</keyword>
<accession>A0A2A4GVX6</accession>
<dbReference type="InterPro" id="IPR011890">
    <property type="entry name" value="SMC_prok"/>
</dbReference>
<evidence type="ECO:0000256" key="2">
    <source>
        <dbReference type="ARBA" id="ARBA00022490"/>
    </source>
</evidence>
<organism evidence="10 11">
    <name type="scientific">Staphylococcus delphini</name>
    <dbReference type="NCBI Taxonomy" id="53344"/>
    <lineage>
        <taxon>Bacteria</taxon>
        <taxon>Bacillati</taxon>
        <taxon>Bacillota</taxon>
        <taxon>Bacilli</taxon>
        <taxon>Bacillales</taxon>
        <taxon>Staphylococcaceae</taxon>
        <taxon>Staphylococcus</taxon>
        <taxon>Staphylococcus intermedius group</taxon>
    </lineage>
</organism>
<dbReference type="SUPFAM" id="SSF52540">
    <property type="entry name" value="P-loop containing nucleoside triphosphate hydrolases"/>
    <property type="match status" value="2"/>
</dbReference>
<comment type="subunit">
    <text evidence="7">Homodimer.</text>
</comment>
<dbReference type="AlphaFoldDB" id="A0A2A4GVX6"/>
<evidence type="ECO:0000256" key="6">
    <source>
        <dbReference type="ARBA" id="ARBA00023125"/>
    </source>
</evidence>
<keyword evidence="3 7" id="KW-0547">Nucleotide-binding</keyword>
<keyword evidence="6 7" id="KW-0238">DNA-binding</keyword>
<dbReference type="SUPFAM" id="SSF75553">
    <property type="entry name" value="Smc hinge domain"/>
    <property type="match status" value="1"/>
</dbReference>
<dbReference type="Pfam" id="PF06470">
    <property type="entry name" value="SMC_hinge"/>
    <property type="match status" value="1"/>
</dbReference>
<evidence type="ECO:0000256" key="4">
    <source>
        <dbReference type="ARBA" id="ARBA00022840"/>
    </source>
</evidence>
<dbReference type="InterPro" id="IPR003395">
    <property type="entry name" value="RecF/RecN/SMC_N"/>
</dbReference>
<feature type="region of interest" description="Disordered" evidence="8">
    <location>
        <begin position="311"/>
        <end position="340"/>
    </location>
</feature>
<comment type="subcellular location">
    <subcellularLocation>
        <location evidence="1 7">Cytoplasm</location>
    </subcellularLocation>
</comment>
<dbReference type="CDD" id="cd03278">
    <property type="entry name" value="ABC_SMC_barmotin"/>
    <property type="match status" value="2"/>
</dbReference>
<evidence type="ECO:0000256" key="7">
    <source>
        <dbReference type="HAMAP-Rule" id="MF_01894"/>
    </source>
</evidence>
<dbReference type="FunFam" id="3.40.50.300:FF:000901">
    <property type="entry name" value="Chromosome partition protein Smc"/>
    <property type="match status" value="1"/>
</dbReference>
<comment type="caution">
    <text evidence="10">The sequence shown here is derived from an EMBL/GenBank/DDBJ whole genome shotgun (WGS) entry which is preliminary data.</text>
</comment>
<dbReference type="GO" id="GO:0006260">
    <property type="term" value="P:DNA replication"/>
    <property type="evidence" value="ECO:0007669"/>
    <property type="project" value="UniProtKB-UniRule"/>
</dbReference>
<dbReference type="InterPro" id="IPR036277">
    <property type="entry name" value="SMC_hinge_sf"/>
</dbReference>
<reference evidence="10 11" key="1">
    <citation type="journal article" date="2017" name="PLoS ONE">
        <title>Development of a real-time PCR for detection of Staphylococcus pseudintermedius using a novel automated comparison of whole-genome sequences.</title>
        <authorList>
            <person name="Verstappen K.M."/>
            <person name="Huijbregts L."/>
            <person name="Spaninks M."/>
            <person name="Wagenaar J.A."/>
            <person name="Fluit A.C."/>
            <person name="Duim B."/>
        </authorList>
    </citation>
    <scope>NUCLEOTIDE SEQUENCE [LARGE SCALE GENOMIC DNA]</scope>
    <source>
        <strain evidence="10 11">215070706401-1</strain>
    </source>
</reference>
<dbReference type="GO" id="GO:0007062">
    <property type="term" value="P:sister chromatid cohesion"/>
    <property type="evidence" value="ECO:0007669"/>
    <property type="project" value="InterPro"/>
</dbReference>
<dbReference type="Pfam" id="PF02463">
    <property type="entry name" value="SMC_N"/>
    <property type="match status" value="2"/>
</dbReference>
<dbReference type="RefSeq" id="WP_096593008.1">
    <property type="nucleotide sequence ID" value="NZ_MWUU01000010.1"/>
</dbReference>
<dbReference type="GO" id="GO:0003677">
    <property type="term" value="F:DNA binding"/>
    <property type="evidence" value="ECO:0007669"/>
    <property type="project" value="UniProtKB-UniRule"/>
</dbReference>
<evidence type="ECO:0000256" key="1">
    <source>
        <dbReference type="ARBA" id="ARBA00004496"/>
    </source>
</evidence>
<feature type="domain" description="SMC hinge" evidence="9">
    <location>
        <begin position="520"/>
        <end position="639"/>
    </location>
</feature>
<keyword evidence="4 7" id="KW-0067">ATP-binding</keyword>
<feature type="binding site" evidence="7">
    <location>
        <begin position="33"/>
        <end position="40"/>
    </location>
    <ligand>
        <name>ATP</name>
        <dbReference type="ChEBI" id="CHEBI:30616"/>
    </ligand>
</feature>
<dbReference type="GO" id="GO:0005737">
    <property type="term" value="C:cytoplasm"/>
    <property type="evidence" value="ECO:0007669"/>
    <property type="project" value="UniProtKB-SubCell"/>
</dbReference>
<keyword evidence="2 7" id="KW-0963">Cytoplasm</keyword>
<feature type="coiled-coil region" evidence="7">
    <location>
        <begin position="995"/>
        <end position="1032"/>
    </location>
</feature>
<dbReference type="FunFam" id="3.40.50.300:FF:000984">
    <property type="entry name" value="Chromosome partition protein Smc"/>
    <property type="match status" value="1"/>
</dbReference>
<evidence type="ECO:0000313" key="11">
    <source>
        <dbReference type="Proteomes" id="UP000218335"/>
    </source>
</evidence>
<dbReference type="GO" id="GO:0007059">
    <property type="term" value="P:chromosome segregation"/>
    <property type="evidence" value="ECO:0007669"/>
    <property type="project" value="UniProtKB-UniRule"/>
</dbReference>
<proteinExistence type="inferred from homology"/>
<evidence type="ECO:0000259" key="9">
    <source>
        <dbReference type="SMART" id="SM00968"/>
    </source>
</evidence>
<dbReference type="EMBL" id="MWUU01000010">
    <property type="protein sequence ID" value="PCF54700.1"/>
    <property type="molecule type" value="Genomic_DNA"/>
</dbReference>
<gene>
    <name evidence="7" type="primary">smc</name>
    <name evidence="10" type="ORF">B5C08_08300</name>
</gene>
<evidence type="ECO:0000313" key="10">
    <source>
        <dbReference type="EMBL" id="PCF54700.1"/>
    </source>
</evidence>
<comment type="domain">
    <text evidence="7">Contains large globular domains required for ATP hydrolysis at each terminus and a third globular domain forming a flexible hinge near the middle of the molecule. These domains are separated by coiled-coil structures.</text>
</comment>
<dbReference type="InterPro" id="IPR024704">
    <property type="entry name" value="SMC"/>
</dbReference>
<dbReference type="HAMAP" id="MF_01894">
    <property type="entry name" value="Smc_prok"/>
    <property type="match status" value="1"/>
</dbReference>
<dbReference type="GO" id="GO:0005524">
    <property type="term" value="F:ATP binding"/>
    <property type="evidence" value="ECO:0007669"/>
    <property type="project" value="UniProtKB-UniRule"/>
</dbReference>
<comment type="similarity">
    <text evidence="7">Belongs to the SMC family.</text>
</comment>
<feature type="coiled-coil region" evidence="7">
    <location>
        <begin position="421"/>
        <end position="476"/>
    </location>
</feature>
<dbReference type="PANTHER" id="PTHR43977">
    <property type="entry name" value="STRUCTURAL MAINTENANCE OF CHROMOSOMES PROTEIN 3"/>
    <property type="match status" value="1"/>
</dbReference>